<feature type="binding site" evidence="17">
    <location>
        <position position="475"/>
    </location>
    <ligand>
        <name>AMP</name>
        <dbReference type="ChEBI" id="CHEBI:456215"/>
    </ligand>
</feature>
<feature type="binding site" evidence="18">
    <location>
        <position position="113"/>
    </location>
    <ligand>
        <name>K(+)</name>
        <dbReference type="ChEBI" id="CHEBI:29103"/>
    </ligand>
</feature>
<evidence type="ECO:0000256" key="18">
    <source>
        <dbReference type="HAMAP-Rule" id="MF_01966"/>
    </source>
</evidence>
<keyword evidence="23" id="KW-1185">Reference proteome</keyword>
<evidence type="ECO:0000256" key="2">
    <source>
        <dbReference type="ARBA" id="ARBA00000909"/>
    </source>
</evidence>
<feature type="binding site" evidence="18">
    <location>
        <position position="50"/>
    </location>
    <ligand>
        <name>K(+)</name>
        <dbReference type="ChEBI" id="CHEBI:29103"/>
    </ligand>
</feature>
<feature type="domain" description="YjeF C-terminal" evidence="20">
    <location>
        <begin position="248"/>
        <end position="530"/>
    </location>
</feature>
<comment type="similarity">
    <text evidence="3 19">In the N-terminal section; belongs to the NnrE/AIBP family.</text>
</comment>
<feature type="binding site" evidence="17">
    <location>
        <position position="393"/>
    </location>
    <ligand>
        <name>(6S)-NADPHX</name>
        <dbReference type="ChEBI" id="CHEBI:64076"/>
    </ligand>
</feature>
<evidence type="ECO:0000313" key="23">
    <source>
        <dbReference type="Proteomes" id="UP001218412"/>
    </source>
</evidence>
<evidence type="ECO:0000259" key="20">
    <source>
        <dbReference type="PROSITE" id="PS51383"/>
    </source>
</evidence>
<dbReference type="InterPro" id="IPR029056">
    <property type="entry name" value="Ribokinase-like"/>
</dbReference>
<dbReference type="InterPro" id="IPR036652">
    <property type="entry name" value="YjeF_N_dom_sf"/>
</dbReference>
<dbReference type="Pfam" id="PF03853">
    <property type="entry name" value="YjeF_N"/>
    <property type="match status" value="1"/>
</dbReference>
<keyword evidence="6 17" id="KW-0547">Nucleotide-binding</keyword>
<feature type="binding site" evidence="17">
    <location>
        <position position="283"/>
    </location>
    <ligand>
        <name>(6S)-NADPHX</name>
        <dbReference type="ChEBI" id="CHEBI:64076"/>
    </ligand>
</feature>
<dbReference type="HAMAP" id="MF_01965">
    <property type="entry name" value="NADHX_dehydratase"/>
    <property type="match status" value="1"/>
</dbReference>
<keyword evidence="8 17" id="KW-0521">NADP</keyword>
<feature type="binding site" evidence="18">
    <location>
        <begin position="117"/>
        <end position="123"/>
    </location>
    <ligand>
        <name>(6S)-NADPHX</name>
        <dbReference type="ChEBI" id="CHEBI:64076"/>
    </ligand>
</feature>
<dbReference type="InterPro" id="IPR017953">
    <property type="entry name" value="Carbohydrate_kinase_pred_CS"/>
</dbReference>
<evidence type="ECO:0000256" key="10">
    <source>
        <dbReference type="ARBA" id="ARBA00023027"/>
    </source>
</evidence>
<comment type="function">
    <text evidence="17">Catalyzes the dehydration of the S-form of NAD(P)HX at the expense of ADP, which is converted to AMP. Together with NAD(P)HX epimerase, which catalyzes the epimerization of the S- and R-forms, the enzyme allows the repair of both epimers of NAD(P)HX, a damaged form of NAD(P)H that is a result of enzymatic or heat-dependent hydration.</text>
</comment>
<comment type="function">
    <text evidence="14 19">Bifunctional enzyme that catalyzes the epimerization of the S- and R-forms of NAD(P)HX and the dehydration of the S-form of NAD(P)HX at the expense of ADP, which is converted to AMP. This allows the repair of both epimers of NAD(P)HX, a damaged form of NAD(P)H that is a result of enzymatic or heat-dependent hydration.</text>
</comment>
<protein>
    <recommendedName>
        <fullName evidence="19">Bifunctional NAD(P)H-hydrate repair enzyme</fullName>
    </recommendedName>
    <alternativeName>
        <fullName evidence="19">Nicotinamide nucleotide repair protein</fullName>
    </alternativeName>
    <domain>
        <recommendedName>
            <fullName evidence="19">ADP-dependent (S)-NAD(P)H-hydrate dehydratase</fullName>
            <ecNumber evidence="19">4.2.1.136</ecNumber>
        </recommendedName>
        <alternativeName>
            <fullName evidence="19">ADP-dependent NAD(P)HX dehydratase</fullName>
        </alternativeName>
    </domain>
    <domain>
        <recommendedName>
            <fullName evidence="19">NAD(P)H-hydrate epimerase</fullName>
            <ecNumber evidence="19">5.1.99.6</ecNumber>
        </recommendedName>
    </domain>
</protein>
<comment type="cofactor">
    <cofactor evidence="17">
        <name>Mg(2+)</name>
        <dbReference type="ChEBI" id="CHEBI:18420"/>
    </cofactor>
</comment>
<dbReference type="InterPro" id="IPR000631">
    <property type="entry name" value="CARKD"/>
</dbReference>
<keyword evidence="5 18" id="KW-0479">Metal-binding</keyword>
<feature type="binding site" evidence="18">
    <location>
        <position position="156"/>
    </location>
    <ligand>
        <name>K(+)</name>
        <dbReference type="ChEBI" id="CHEBI:29103"/>
    </ligand>
</feature>
<dbReference type="InterPro" id="IPR030677">
    <property type="entry name" value="Nnr"/>
</dbReference>
<evidence type="ECO:0000256" key="12">
    <source>
        <dbReference type="ARBA" id="ARBA00023239"/>
    </source>
</evidence>
<comment type="caution">
    <text evidence="18">Lacks conserved residue(s) required for the propagation of feature annotation.</text>
</comment>
<sequence length="555" mass="58408">MRAIEAAAIDSGTVSGLDLMERAGAAVAGQIRLRWPRAGTATVLCGPGNNGGDGFVIAGHLARAGWRVRVLGMDSTPGADAAEMKRRWREIGPILPLSLSDLHRARDSDVFVDAIFGTGLTRPVQGEIDALLRHMGGSDGDGAFYRSRLVAVDCPSGLCMDSGAFLGRPRGPHPDDLRVALTVAFDSPKPGHLLERGPDCCGRLVIADIGLHPWRTGIGTKDGRRPADLSAIWPEFDIEDGRRPPDATRDRNAWLTKRHSVEGHKFHHGHALILAGGLGQGGAARLAARAALRIGAGLVTICPPKSALIEHLGPPDALMRRPVEDANALADLLQDRRIGAVGLGPGCGVDRAGDLLPAVLDSGRPCVLDADALTALAARGFKGLHGNCVLTPHAGEFARLFPDLARQLETVPQSGPAWSRLDAVRAAAARSGATVLLKGADTVIARPPRDEPDAQGQAVIHSATDIPWLATAGAGDVLTGIIAGLLARGLPPCDAASIGVLMHARAARRFGPGLTADDLPQSLAAVLRDLPRRDSPRTRPAALLEARPLRVWRNW</sequence>
<dbReference type="PROSITE" id="PS01050">
    <property type="entry name" value="YJEF_C_2"/>
    <property type="match status" value="1"/>
</dbReference>
<comment type="similarity">
    <text evidence="4 19">In the C-terminal section; belongs to the NnrD/CARKD family.</text>
</comment>
<keyword evidence="13" id="KW-0511">Multifunctional enzyme</keyword>
<evidence type="ECO:0000256" key="1">
    <source>
        <dbReference type="ARBA" id="ARBA00000013"/>
    </source>
</evidence>
<comment type="similarity">
    <text evidence="17">Belongs to the NnrD/CARKD family.</text>
</comment>
<feature type="binding site" evidence="17">
    <location>
        <position position="346"/>
    </location>
    <ligand>
        <name>(6S)-NADPHX</name>
        <dbReference type="ChEBI" id="CHEBI:64076"/>
    </ligand>
</feature>
<dbReference type="Gene3D" id="3.40.50.10260">
    <property type="entry name" value="YjeF N-terminal domain"/>
    <property type="match status" value="1"/>
</dbReference>
<dbReference type="SUPFAM" id="SSF64153">
    <property type="entry name" value="YjeF N-terminal domain-like"/>
    <property type="match status" value="1"/>
</dbReference>
<organism evidence="22 23">
    <name type="scientific">Paracoccus stylophorae</name>
    <dbReference type="NCBI Taxonomy" id="659350"/>
    <lineage>
        <taxon>Bacteria</taxon>
        <taxon>Pseudomonadati</taxon>
        <taxon>Pseudomonadota</taxon>
        <taxon>Alphaproteobacteria</taxon>
        <taxon>Rhodobacterales</taxon>
        <taxon>Paracoccaceae</taxon>
        <taxon>Paracoccus</taxon>
    </lineage>
</organism>
<dbReference type="EC" id="4.2.1.136" evidence="19"/>
<dbReference type="EMBL" id="CP067134">
    <property type="protein sequence ID" value="WCR12488.1"/>
    <property type="molecule type" value="Genomic_DNA"/>
</dbReference>
<feature type="binding site" evidence="17">
    <location>
        <begin position="438"/>
        <end position="442"/>
    </location>
    <ligand>
        <name>AMP</name>
        <dbReference type="ChEBI" id="CHEBI:456215"/>
    </ligand>
</feature>
<dbReference type="Gene3D" id="3.40.1190.20">
    <property type="match status" value="1"/>
</dbReference>
<comment type="subunit">
    <text evidence="17">Homotetramer.</text>
</comment>
<evidence type="ECO:0000256" key="3">
    <source>
        <dbReference type="ARBA" id="ARBA00006001"/>
    </source>
</evidence>
<evidence type="ECO:0000256" key="19">
    <source>
        <dbReference type="PIRNR" id="PIRNR017184"/>
    </source>
</evidence>
<comment type="catalytic activity">
    <reaction evidence="1 18 19">
        <text>(6R)-NADHX = (6S)-NADHX</text>
        <dbReference type="Rhea" id="RHEA:32215"/>
        <dbReference type="ChEBI" id="CHEBI:64074"/>
        <dbReference type="ChEBI" id="CHEBI:64075"/>
        <dbReference type="EC" id="5.1.99.6"/>
    </reaction>
</comment>
<feature type="binding site" evidence="18">
    <location>
        <begin position="49"/>
        <end position="53"/>
    </location>
    <ligand>
        <name>(6S)-NADPHX</name>
        <dbReference type="ChEBI" id="CHEBI:64076"/>
    </ligand>
</feature>
<keyword evidence="10 17" id="KW-0520">NAD</keyword>
<evidence type="ECO:0000259" key="21">
    <source>
        <dbReference type="PROSITE" id="PS51385"/>
    </source>
</evidence>
<feature type="binding site" evidence="18">
    <location>
        <position position="153"/>
    </location>
    <ligand>
        <name>(6S)-NADPHX</name>
        <dbReference type="ChEBI" id="CHEBI:64076"/>
    </ligand>
</feature>
<dbReference type="Pfam" id="PF01256">
    <property type="entry name" value="Carb_kinase"/>
    <property type="match status" value="1"/>
</dbReference>
<dbReference type="PROSITE" id="PS51385">
    <property type="entry name" value="YJEF_N"/>
    <property type="match status" value="1"/>
</dbReference>
<comment type="catalytic activity">
    <reaction evidence="16 17 19">
        <text>(6S)-NADPHX + ADP = AMP + phosphate + NADPH + H(+)</text>
        <dbReference type="Rhea" id="RHEA:32235"/>
        <dbReference type="ChEBI" id="CHEBI:15378"/>
        <dbReference type="ChEBI" id="CHEBI:43474"/>
        <dbReference type="ChEBI" id="CHEBI:57783"/>
        <dbReference type="ChEBI" id="CHEBI:64076"/>
        <dbReference type="ChEBI" id="CHEBI:456215"/>
        <dbReference type="ChEBI" id="CHEBI:456216"/>
        <dbReference type="EC" id="4.2.1.136"/>
    </reaction>
</comment>
<dbReference type="NCBIfam" id="TIGR00197">
    <property type="entry name" value="yjeF_nterm"/>
    <property type="match status" value="1"/>
</dbReference>
<dbReference type="SUPFAM" id="SSF53613">
    <property type="entry name" value="Ribokinase-like"/>
    <property type="match status" value="1"/>
</dbReference>
<dbReference type="PANTHER" id="PTHR12592:SF0">
    <property type="entry name" value="ATP-DEPENDENT (S)-NAD(P)H-HYDRATE DEHYDRATASE"/>
    <property type="match status" value="1"/>
</dbReference>
<comment type="function">
    <text evidence="18">Catalyzes the epimerization of the S- and R-forms of NAD(P)HX, a damaged form of NAD(P)H that is a result of enzymatic or heat-dependent hydration. This is a prerequisite for the S-specific NAD(P)H-hydrate dehydratase to allow the repair of both epimers of NAD(P)HX.</text>
</comment>
<dbReference type="Proteomes" id="UP001218412">
    <property type="component" value="Chromosome"/>
</dbReference>
<evidence type="ECO:0000256" key="11">
    <source>
        <dbReference type="ARBA" id="ARBA00023235"/>
    </source>
</evidence>
<gene>
    <name evidence="17" type="primary">nnrD</name>
    <name evidence="18" type="synonym">nnrE</name>
    <name evidence="22" type="ORF">JHW45_05505</name>
</gene>
<evidence type="ECO:0000256" key="17">
    <source>
        <dbReference type="HAMAP-Rule" id="MF_01965"/>
    </source>
</evidence>
<dbReference type="InterPro" id="IPR004443">
    <property type="entry name" value="YjeF_N_dom"/>
</dbReference>
<comment type="catalytic activity">
    <reaction evidence="15 17 19">
        <text>(6S)-NADHX + ADP = AMP + phosphate + NADH + H(+)</text>
        <dbReference type="Rhea" id="RHEA:32223"/>
        <dbReference type="ChEBI" id="CHEBI:15378"/>
        <dbReference type="ChEBI" id="CHEBI:43474"/>
        <dbReference type="ChEBI" id="CHEBI:57945"/>
        <dbReference type="ChEBI" id="CHEBI:64074"/>
        <dbReference type="ChEBI" id="CHEBI:456215"/>
        <dbReference type="ChEBI" id="CHEBI:456216"/>
        <dbReference type="EC" id="4.2.1.136"/>
    </reaction>
</comment>
<comment type="catalytic activity">
    <reaction evidence="2 18 19">
        <text>(6R)-NADPHX = (6S)-NADPHX</text>
        <dbReference type="Rhea" id="RHEA:32227"/>
        <dbReference type="ChEBI" id="CHEBI:64076"/>
        <dbReference type="ChEBI" id="CHEBI:64077"/>
        <dbReference type="EC" id="5.1.99.6"/>
    </reaction>
</comment>
<keyword evidence="7 17" id="KW-0067">ATP-binding</keyword>
<keyword evidence="12 17" id="KW-0456">Lyase</keyword>
<feature type="binding site" evidence="17">
    <location>
        <position position="476"/>
    </location>
    <ligand>
        <name>(6S)-NADPHX</name>
        <dbReference type="ChEBI" id="CHEBI:64076"/>
    </ligand>
</feature>
<evidence type="ECO:0000256" key="8">
    <source>
        <dbReference type="ARBA" id="ARBA00022857"/>
    </source>
</evidence>
<evidence type="ECO:0000256" key="4">
    <source>
        <dbReference type="ARBA" id="ARBA00009524"/>
    </source>
</evidence>
<dbReference type="EC" id="5.1.99.6" evidence="19"/>
<evidence type="ECO:0000256" key="5">
    <source>
        <dbReference type="ARBA" id="ARBA00022723"/>
    </source>
</evidence>
<dbReference type="PANTHER" id="PTHR12592">
    <property type="entry name" value="ATP-DEPENDENT (S)-NAD(P)H-HYDRATE DEHYDRATASE FAMILY MEMBER"/>
    <property type="match status" value="1"/>
</dbReference>
<accession>A0ABY7T1B6</accession>
<keyword evidence="9 18" id="KW-0630">Potassium</keyword>
<evidence type="ECO:0000256" key="15">
    <source>
        <dbReference type="ARBA" id="ARBA00048238"/>
    </source>
</evidence>
<dbReference type="HAMAP" id="MF_01966">
    <property type="entry name" value="NADHX_epimerase"/>
    <property type="match status" value="1"/>
</dbReference>
<comment type="cofactor">
    <cofactor evidence="18 19">
        <name>K(+)</name>
        <dbReference type="ChEBI" id="CHEBI:29103"/>
    </cofactor>
    <text evidence="18 19">Binds 1 potassium ion per subunit.</text>
</comment>
<proteinExistence type="inferred from homology"/>
<name>A0ABY7T1B6_9RHOB</name>
<dbReference type="PIRSF" id="PIRSF017184">
    <property type="entry name" value="Nnr"/>
    <property type="match status" value="1"/>
</dbReference>
<feature type="domain" description="YjeF N-terminal" evidence="21">
    <location>
        <begin position="1"/>
        <end position="217"/>
    </location>
</feature>
<dbReference type="PROSITE" id="PS51383">
    <property type="entry name" value="YJEF_C_3"/>
    <property type="match status" value="1"/>
</dbReference>
<dbReference type="NCBIfam" id="TIGR00196">
    <property type="entry name" value="yjeF_cterm"/>
    <property type="match status" value="1"/>
</dbReference>
<evidence type="ECO:0000256" key="14">
    <source>
        <dbReference type="ARBA" id="ARBA00025153"/>
    </source>
</evidence>
<dbReference type="CDD" id="cd01171">
    <property type="entry name" value="YXKO-related"/>
    <property type="match status" value="1"/>
</dbReference>
<keyword evidence="11 18" id="KW-0413">Isomerase</keyword>
<evidence type="ECO:0000256" key="13">
    <source>
        <dbReference type="ARBA" id="ARBA00023268"/>
    </source>
</evidence>
<evidence type="ECO:0000256" key="16">
    <source>
        <dbReference type="ARBA" id="ARBA00049209"/>
    </source>
</evidence>
<evidence type="ECO:0000256" key="7">
    <source>
        <dbReference type="ARBA" id="ARBA00022840"/>
    </source>
</evidence>
<evidence type="ECO:0000256" key="6">
    <source>
        <dbReference type="ARBA" id="ARBA00022741"/>
    </source>
</evidence>
<evidence type="ECO:0000313" key="22">
    <source>
        <dbReference type="EMBL" id="WCR12488.1"/>
    </source>
</evidence>
<comment type="similarity">
    <text evidence="18">Belongs to the NnrE/AIBP family.</text>
</comment>
<evidence type="ECO:0000256" key="9">
    <source>
        <dbReference type="ARBA" id="ARBA00022958"/>
    </source>
</evidence>
<reference evidence="22 23" key="1">
    <citation type="submission" date="2021-01" db="EMBL/GenBank/DDBJ databases">
        <title>Biogeographic distribution of Paracoccus.</title>
        <authorList>
            <person name="Hollensteiner J."/>
            <person name="Leineberger J."/>
            <person name="Brinkhoff T."/>
            <person name="Daniel R."/>
        </authorList>
    </citation>
    <scope>NUCLEOTIDE SEQUENCE [LARGE SCALE GENOMIC DNA]</scope>
    <source>
        <strain evidence="22 23">LMG25392</strain>
    </source>
</reference>